<reference evidence="1 2" key="1">
    <citation type="submission" date="2024-03" db="EMBL/GenBank/DDBJ databases">
        <title>Aureococcus anophagefferens CCMP1851 and Kratosvirus quantuckense: Draft genome of a second virus-susceptible host strain in the model system.</title>
        <authorList>
            <person name="Chase E."/>
            <person name="Truchon A.R."/>
            <person name="Schepens W."/>
            <person name="Wilhelm S.W."/>
        </authorList>
    </citation>
    <scope>NUCLEOTIDE SEQUENCE [LARGE SCALE GENOMIC DNA]</scope>
    <source>
        <strain evidence="1 2">CCMP1851</strain>
    </source>
</reference>
<proteinExistence type="predicted"/>
<comment type="caution">
    <text evidence="1">The sequence shown here is derived from an EMBL/GenBank/DDBJ whole genome shotgun (WGS) entry which is preliminary data.</text>
</comment>
<dbReference type="EMBL" id="JBBJCI010000121">
    <property type="protein sequence ID" value="KAK7248049.1"/>
    <property type="molecule type" value="Genomic_DNA"/>
</dbReference>
<keyword evidence="2" id="KW-1185">Reference proteome</keyword>
<protein>
    <submittedName>
        <fullName evidence="1">Uncharacterized protein</fullName>
    </submittedName>
</protein>
<organism evidence="1 2">
    <name type="scientific">Aureococcus anophagefferens</name>
    <name type="common">Harmful bloom alga</name>
    <dbReference type="NCBI Taxonomy" id="44056"/>
    <lineage>
        <taxon>Eukaryota</taxon>
        <taxon>Sar</taxon>
        <taxon>Stramenopiles</taxon>
        <taxon>Ochrophyta</taxon>
        <taxon>Pelagophyceae</taxon>
        <taxon>Pelagomonadales</taxon>
        <taxon>Pelagomonadaceae</taxon>
        <taxon>Aureococcus</taxon>
    </lineage>
</organism>
<sequence>MPSLPRTVADQRCGMFGLGSSSRAEARCRRCGLWGIRTSTVIRLS</sequence>
<gene>
    <name evidence="1" type="ORF">SO694_0008703</name>
</gene>
<accession>A0ABR1G4R7</accession>
<evidence type="ECO:0000313" key="1">
    <source>
        <dbReference type="EMBL" id="KAK7248049.1"/>
    </source>
</evidence>
<dbReference type="Proteomes" id="UP001363151">
    <property type="component" value="Unassembled WGS sequence"/>
</dbReference>
<name>A0ABR1G4R7_AURAN</name>
<evidence type="ECO:0000313" key="2">
    <source>
        <dbReference type="Proteomes" id="UP001363151"/>
    </source>
</evidence>